<dbReference type="EMBL" id="BPLQ01000562">
    <property type="protein sequence ID" value="GIX72830.1"/>
    <property type="molecule type" value="Genomic_DNA"/>
</dbReference>
<dbReference type="SMART" id="SM00228">
    <property type="entry name" value="PDZ"/>
    <property type="match status" value="1"/>
</dbReference>
<name>A0AAV4MLY8_9ARAC</name>
<keyword evidence="3" id="KW-1185">Reference proteome</keyword>
<comment type="caution">
    <text evidence="2">The sequence shown here is derived from an EMBL/GenBank/DDBJ whole genome shotgun (WGS) entry which is preliminary data.</text>
</comment>
<evidence type="ECO:0000313" key="3">
    <source>
        <dbReference type="Proteomes" id="UP001054837"/>
    </source>
</evidence>
<protein>
    <submittedName>
        <fullName evidence="2">PDZ domain-containing protein</fullName>
    </submittedName>
</protein>
<organism evidence="2 3">
    <name type="scientific">Caerostris darwini</name>
    <dbReference type="NCBI Taxonomy" id="1538125"/>
    <lineage>
        <taxon>Eukaryota</taxon>
        <taxon>Metazoa</taxon>
        <taxon>Ecdysozoa</taxon>
        <taxon>Arthropoda</taxon>
        <taxon>Chelicerata</taxon>
        <taxon>Arachnida</taxon>
        <taxon>Araneae</taxon>
        <taxon>Araneomorphae</taxon>
        <taxon>Entelegynae</taxon>
        <taxon>Araneoidea</taxon>
        <taxon>Araneidae</taxon>
        <taxon>Caerostris</taxon>
    </lineage>
</organism>
<dbReference type="InterPro" id="IPR036034">
    <property type="entry name" value="PDZ_sf"/>
</dbReference>
<evidence type="ECO:0000313" key="2">
    <source>
        <dbReference type="EMBL" id="GIX72830.1"/>
    </source>
</evidence>
<dbReference type="Gene3D" id="2.30.42.10">
    <property type="match status" value="1"/>
</dbReference>
<dbReference type="AlphaFoldDB" id="A0AAV4MLY8"/>
<proteinExistence type="predicted"/>
<dbReference type="Proteomes" id="UP001054837">
    <property type="component" value="Unassembled WGS sequence"/>
</dbReference>
<dbReference type="SUPFAM" id="SSF50156">
    <property type="entry name" value="PDZ domain-like"/>
    <property type="match status" value="1"/>
</dbReference>
<dbReference type="PROSITE" id="PS50106">
    <property type="entry name" value="PDZ"/>
    <property type="match status" value="1"/>
</dbReference>
<gene>
    <name evidence="2" type="primary">AVEN_190215_1</name>
    <name evidence="2" type="ORF">CDAR_72281</name>
</gene>
<feature type="domain" description="PDZ" evidence="1">
    <location>
        <begin position="8"/>
        <end position="91"/>
    </location>
</feature>
<evidence type="ECO:0000259" key="1">
    <source>
        <dbReference type="PROSITE" id="PS50106"/>
    </source>
</evidence>
<dbReference type="InterPro" id="IPR001478">
    <property type="entry name" value="PDZ"/>
</dbReference>
<dbReference type="Pfam" id="PF00595">
    <property type="entry name" value="PDZ"/>
    <property type="match status" value="1"/>
</dbReference>
<reference evidence="2 3" key="1">
    <citation type="submission" date="2021-06" db="EMBL/GenBank/DDBJ databases">
        <title>Caerostris darwini draft genome.</title>
        <authorList>
            <person name="Kono N."/>
            <person name="Arakawa K."/>
        </authorList>
    </citation>
    <scope>NUCLEOTIDE SEQUENCE [LARGE SCALE GENOMIC DNA]</scope>
</reference>
<sequence length="119" mass="13379">MAFQRPFLISLKRADSSNRWGFGIKGGSDYQEPLRIQSVIEDSLAEKSGLREGDEVIQVGRVNVQDLTLGQVHELLARCGNKIEMFVVRIPLKPCLHLNASIVDAAHPHTPNWFVSVWE</sequence>
<accession>A0AAV4MLY8</accession>
<dbReference type="InterPro" id="IPR051109">
    <property type="entry name" value="MAM_complex_regulator"/>
</dbReference>
<dbReference type="PANTHER" id="PTHR14063">
    <property type="entry name" value="PROTEIN LIN-7 HOMOLOG"/>
    <property type="match status" value="1"/>
</dbReference>